<feature type="region of interest" description="Disordered" evidence="1">
    <location>
        <begin position="1"/>
        <end position="30"/>
    </location>
</feature>
<proteinExistence type="predicted"/>
<evidence type="ECO:0000313" key="2">
    <source>
        <dbReference type="EMBL" id="CAL5228929.1"/>
    </source>
</evidence>
<feature type="region of interest" description="Disordered" evidence="1">
    <location>
        <begin position="61"/>
        <end position="89"/>
    </location>
</feature>
<comment type="caution">
    <text evidence="2">The sequence shown here is derived from an EMBL/GenBank/DDBJ whole genome shotgun (WGS) entry which is preliminary data.</text>
</comment>
<gene>
    <name evidence="2" type="primary">g12157</name>
    <name evidence="2" type="ORF">VP750_LOCUS10835</name>
</gene>
<keyword evidence="3" id="KW-1185">Reference proteome</keyword>
<protein>
    <submittedName>
        <fullName evidence="2">G12157 protein</fullName>
    </submittedName>
</protein>
<evidence type="ECO:0000256" key="1">
    <source>
        <dbReference type="SAM" id="MobiDB-lite"/>
    </source>
</evidence>
<feature type="region of interest" description="Disordered" evidence="1">
    <location>
        <begin position="142"/>
        <end position="163"/>
    </location>
</feature>
<feature type="compositionally biased region" description="Basic and acidic residues" evidence="1">
    <location>
        <begin position="68"/>
        <end position="82"/>
    </location>
</feature>
<reference evidence="2 3" key="1">
    <citation type="submission" date="2024-06" db="EMBL/GenBank/DDBJ databases">
        <authorList>
            <person name="Kraege A."/>
            <person name="Thomma B."/>
        </authorList>
    </citation>
    <scope>NUCLEOTIDE SEQUENCE [LARGE SCALE GENOMIC DNA]</scope>
</reference>
<sequence length="374" mass="43013">MEPQVELRPSISYSVASTHSSDASSYVPPESMGLDRLLATAEQQRLRQMKRIYLMQRHAEKQAALARTQREKEAKDRLREQATEAAAQRARAERQLQEALAEQRRKDAAAKAEDLAEQQRLRLLEKERVAEANRLLMERKRAEEEARRRAEDLKRDAEREEARRRAEADTQLKVRYYELKVEAEDALVAERRQALEAEKAAKTQELKQRAEVARQRVLEQEQRDKEARAQMEAKLMEKLARADIIAEERHSIAEELQRMRKDIAQQEAWVKAELDRMAQTGRVRMSPALANLTPSGSMTARCLEGGRMQLEFDSPVQSPRRRIHSPQPSRQGRAQQAVAVQTQLMSPQAAKYAAGIQRLRTQTAARRELTPQVT</sequence>
<evidence type="ECO:0000313" key="3">
    <source>
        <dbReference type="Proteomes" id="UP001497392"/>
    </source>
</evidence>
<accession>A0ABP1G9M7</accession>
<dbReference type="EMBL" id="CAXHTA020000019">
    <property type="protein sequence ID" value="CAL5228929.1"/>
    <property type="molecule type" value="Genomic_DNA"/>
</dbReference>
<feature type="compositionally biased region" description="Low complexity" evidence="1">
    <location>
        <begin position="12"/>
        <end position="27"/>
    </location>
</feature>
<organism evidence="2 3">
    <name type="scientific">Coccomyxa viridis</name>
    <dbReference type="NCBI Taxonomy" id="1274662"/>
    <lineage>
        <taxon>Eukaryota</taxon>
        <taxon>Viridiplantae</taxon>
        <taxon>Chlorophyta</taxon>
        <taxon>core chlorophytes</taxon>
        <taxon>Trebouxiophyceae</taxon>
        <taxon>Trebouxiophyceae incertae sedis</taxon>
        <taxon>Coccomyxaceae</taxon>
        <taxon>Coccomyxa</taxon>
    </lineage>
</organism>
<feature type="region of interest" description="Disordered" evidence="1">
    <location>
        <begin position="312"/>
        <end position="337"/>
    </location>
</feature>
<dbReference type="Proteomes" id="UP001497392">
    <property type="component" value="Unassembled WGS sequence"/>
</dbReference>
<name>A0ABP1G9M7_9CHLO</name>